<feature type="transmembrane region" description="Helical" evidence="7">
    <location>
        <begin position="365"/>
        <end position="388"/>
    </location>
</feature>
<evidence type="ECO:0000256" key="1">
    <source>
        <dbReference type="ARBA" id="ARBA00004141"/>
    </source>
</evidence>
<proteinExistence type="predicted"/>
<reference evidence="8 9" key="1">
    <citation type="submission" date="2017-04" db="EMBL/GenBank/DDBJ databases">
        <title>Genomic insights into metabolism of Thermodesulfobium acidiphilum.</title>
        <authorList>
            <person name="Toshchakov S.V."/>
            <person name="Frolov E.N."/>
            <person name="Kublanov I.V."/>
            <person name="Samarov N.I."/>
            <person name="Novikov A."/>
            <person name="Lebedinsky A.V."/>
            <person name="Bonch-Osmolovskaya E.A."/>
            <person name="Chernyh N.A."/>
        </authorList>
    </citation>
    <scope>NUCLEOTIDE SEQUENCE [LARGE SCALE GENOMIC DNA]</scope>
    <source>
        <strain evidence="8 9">3127-1</strain>
    </source>
</reference>
<feature type="transmembrane region" description="Helical" evidence="7">
    <location>
        <begin position="203"/>
        <end position="222"/>
    </location>
</feature>
<dbReference type="Proteomes" id="UP000244792">
    <property type="component" value="Chromosome"/>
</dbReference>
<keyword evidence="2" id="KW-0813">Transport</keyword>
<feature type="transmembrane region" description="Helical" evidence="7">
    <location>
        <begin position="400"/>
        <end position="422"/>
    </location>
</feature>
<dbReference type="PANTHER" id="PTHR11706">
    <property type="entry name" value="SOLUTE CARRIER PROTEIN FAMILY 11 MEMBER"/>
    <property type="match status" value="1"/>
</dbReference>
<dbReference type="InterPro" id="IPR001046">
    <property type="entry name" value="NRAMP_fam"/>
</dbReference>
<keyword evidence="3 7" id="KW-0812">Transmembrane</keyword>
<dbReference type="AlphaFoldDB" id="A0A2R4W1V8"/>
<evidence type="ECO:0000256" key="4">
    <source>
        <dbReference type="ARBA" id="ARBA00022847"/>
    </source>
</evidence>
<feature type="transmembrane region" description="Helical" evidence="7">
    <location>
        <begin position="58"/>
        <end position="76"/>
    </location>
</feature>
<evidence type="ECO:0000256" key="2">
    <source>
        <dbReference type="ARBA" id="ARBA00022448"/>
    </source>
</evidence>
<feature type="transmembrane region" description="Helical" evidence="7">
    <location>
        <begin position="342"/>
        <end position="359"/>
    </location>
</feature>
<feature type="transmembrane region" description="Helical" evidence="7">
    <location>
        <begin position="102"/>
        <end position="121"/>
    </location>
</feature>
<keyword evidence="4" id="KW-0769">Symport</keyword>
<protein>
    <submittedName>
        <fullName evidence="8">Manganese transport protein</fullName>
    </submittedName>
</protein>
<sequence length="424" mass="46854">MEDKSLNIISIFKELKTKHKANLTVLNWSKYFGPGILITVGFIDPGNWASNIAAGSDYSYSLLWMVTLSTIMLILLQQNASKIGMVTGLCMSEATMKFLKPIYGYLILGTAVTACIFTYFAEVLGAAIALNMLFKIPLILGAVFTSLIVVFMLYSQSYAHIEKYIIAFVSLIGFSFIYELSIINVDWRAAVVGWVVPSMPHGSIFVILSVLGAVVMPHNLFLHSEIVQSRKFDISDEKKFKKQIRMSYLDTIFSMGIGWAINSAMIILAAATFFAHGLHVDELQKAQKILVPLIGDTSSLVFALALLFAGFSSSITASMAGGTIFAGIFSEPYDVKDIHTKGGIFITVFFALLLMFFTSDPFQGLLLSQVLLSFQLPITIILQLYLTSRTSVMGIYKNSRLLNAILWIIAIIVIYLNALLLLQT</sequence>
<feature type="transmembrane region" description="Helical" evidence="7">
    <location>
        <begin position="133"/>
        <end position="153"/>
    </location>
</feature>
<feature type="transmembrane region" description="Helical" evidence="7">
    <location>
        <begin position="300"/>
        <end position="330"/>
    </location>
</feature>
<feature type="transmembrane region" description="Helical" evidence="7">
    <location>
        <begin position="21"/>
        <end position="43"/>
    </location>
</feature>
<evidence type="ECO:0000256" key="3">
    <source>
        <dbReference type="ARBA" id="ARBA00022692"/>
    </source>
</evidence>
<dbReference type="Pfam" id="PF01566">
    <property type="entry name" value="Nramp"/>
    <property type="match status" value="1"/>
</dbReference>
<dbReference type="PANTHER" id="PTHR11706:SF33">
    <property type="entry name" value="NATURAL RESISTANCE-ASSOCIATED MACROPHAGE PROTEIN 2"/>
    <property type="match status" value="1"/>
</dbReference>
<dbReference type="GO" id="GO:0005886">
    <property type="term" value="C:plasma membrane"/>
    <property type="evidence" value="ECO:0007669"/>
    <property type="project" value="TreeGrafter"/>
</dbReference>
<dbReference type="GO" id="GO:0015086">
    <property type="term" value="F:cadmium ion transmembrane transporter activity"/>
    <property type="evidence" value="ECO:0007669"/>
    <property type="project" value="TreeGrafter"/>
</dbReference>
<evidence type="ECO:0000313" key="8">
    <source>
        <dbReference type="EMBL" id="AWB10765.1"/>
    </source>
</evidence>
<dbReference type="KEGG" id="taci:TDSAC_1425"/>
<gene>
    <name evidence="8" type="ORF">TDSAC_1425</name>
</gene>
<feature type="transmembrane region" description="Helical" evidence="7">
    <location>
        <begin position="248"/>
        <end position="275"/>
    </location>
</feature>
<dbReference type="NCBIfam" id="NF037982">
    <property type="entry name" value="Nramp_1"/>
    <property type="match status" value="1"/>
</dbReference>
<dbReference type="GO" id="GO:0005384">
    <property type="term" value="F:manganese ion transmembrane transporter activity"/>
    <property type="evidence" value="ECO:0007669"/>
    <property type="project" value="TreeGrafter"/>
</dbReference>
<keyword evidence="5 7" id="KW-1133">Transmembrane helix</keyword>
<evidence type="ECO:0000256" key="5">
    <source>
        <dbReference type="ARBA" id="ARBA00022989"/>
    </source>
</evidence>
<keyword evidence="9" id="KW-1185">Reference proteome</keyword>
<accession>A0A2R4W1V8</accession>
<dbReference type="EMBL" id="CP020921">
    <property type="protein sequence ID" value="AWB10765.1"/>
    <property type="molecule type" value="Genomic_DNA"/>
</dbReference>
<evidence type="ECO:0000256" key="7">
    <source>
        <dbReference type="SAM" id="Phobius"/>
    </source>
</evidence>
<keyword evidence="6 7" id="KW-0472">Membrane</keyword>
<name>A0A2R4W1V8_THEAF</name>
<dbReference type="GO" id="GO:0015293">
    <property type="term" value="F:symporter activity"/>
    <property type="evidence" value="ECO:0007669"/>
    <property type="project" value="UniProtKB-KW"/>
</dbReference>
<evidence type="ECO:0000313" key="9">
    <source>
        <dbReference type="Proteomes" id="UP000244792"/>
    </source>
</evidence>
<dbReference type="GO" id="GO:0034755">
    <property type="term" value="P:iron ion transmembrane transport"/>
    <property type="evidence" value="ECO:0007669"/>
    <property type="project" value="TreeGrafter"/>
</dbReference>
<evidence type="ECO:0000256" key="6">
    <source>
        <dbReference type="ARBA" id="ARBA00023136"/>
    </source>
</evidence>
<feature type="transmembrane region" description="Helical" evidence="7">
    <location>
        <begin position="165"/>
        <end position="183"/>
    </location>
</feature>
<comment type="subcellular location">
    <subcellularLocation>
        <location evidence="1">Membrane</location>
        <topology evidence="1">Multi-pass membrane protein</topology>
    </subcellularLocation>
</comment>
<organism evidence="8 9">
    <name type="scientific">Thermodesulfobium acidiphilum</name>
    <dbReference type="NCBI Taxonomy" id="1794699"/>
    <lineage>
        <taxon>Bacteria</taxon>
        <taxon>Pseudomonadati</taxon>
        <taxon>Thermodesulfobiota</taxon>
        <taxon>Thermodesulfobiia</taxon>
        <taxon>Thermodesulfobiales</taxon>
        <taxon>Thermodesulfobiaceae</taxon>
        <taxon>Thermodesulfobium</taxon>
    </lineage>
</organism>
<dbReference type="PRINTS" id="PR00447">
    <property type="entry name" value="NATRESASSCMP"/>
</dbReference>